<reference evidence="2" key="1">
    <citation type="submission" date="2016-11" db="UniProtKB">
        <authorList>
            <consortium name="WormBaseParasite"/>
        </authorList>
    </citation>
    <scope>IDENTIFICATION</scope>
</reference>
<organism evidence="1 2">
    <name type="scientific">Steinernema glaseri</name>
    <dbReference type="NCBI Taxonomy" id="37863"/>
    <lineage>
        <taxon>Eukaryota</taxon>
        <taxon>Metazoa</taxon>
        <taxon>Ecdysozoa</taxon>
        <taxon>Nematoda</taxon>
        <taxon>Chromadorea</taxon>
        <taxon>Rhabditida</taxon>
        <taxon>Tylenchina</taxon>
        <taxon>Panagrolaimomorpha</taxon>
        <taxon>Strongyloidoidea</taxon>
        <taxon>Steinernematidae</taxon>
        <taxon>Steinernema</taxon>
    </lineage>
</organism>
<dbReference type="WBParaSite" id="L893_g2167.t1">
    <property type="protein sequence ID" value="L893_g2167.t1"/>
    <property type="gene ID" value="L893_g2167"/>
</dbReference>
<dbReference type="AlphaFoldDB" id="A0A1I7Z0U5"/>
<keyword evidence="1" id="KW-1185">Reference proteome</keyword>
<dbReference type="Proteomes" id="UP000095287">
    <property type="component" value="Unplaced"/>
</dbReference>
<name>A0A1I7Z0U5_9BILA</name>
<accession>A0A1I7Z0U5</accession>
<evidence type="ECO:0000313" key="2">
    <source>
        <dbReference type="WBParaSite" id="L893_g2167.t1"/>
    </source>
</evidence>
<evidence type="ECO:0000313" key="1">
    <source>
        <dbReference type="Proteomes" id="UP000095287"/>
    </source>
</evidence>
<protein>
    <submittedName>
        <fullName evidence="2">Transmembrane protein</fullName>
    </submittedName>
</protein>
<sequence length="198" mass="21765">MVVNLTKDLATTGPSAMGNAVKEQLVILGALVSERCLSVAFLGGVHSLSGFLHSLTPLTTKCIRSLLSMASSHREKRAAASQSNAATSEILSSSIRYPIIRLASKCQRGQNRRHSRVACRRSEVRVAKRAKQERLFVFPRNSSLKGFLLLVEARLGAVQSTLINGQRCYYHVFSVCYLAESDTCLLYFPSLVFLTRSA</sequence>
<proteinExistence type="predicted"/>